<protein>
    <submittedName>
        <fullName evidence="2">Uncharacterized protein</fullName>
    </submittedName>
</protein>
<keyword evidence="3" id="KW-1185">Reference proteome</keyword>
<keyword evidence="1" id="KW-1133">Transmembrane helix</keyword>
<comment type="caution">
    <text evidence="2">The sequence shown here is derived from an EMBL/GenBank/DDBJ whole genome shotgun (WGS) entry which is preliminary data.</text>
</comment>
<evidence type="ECO:0000256" key="1">
    <source>
        <dbReference type="SAM" id="Phobius"/>
    </source>
</evidence>
<evidence type="ECO:0000313" key="3">
    <source>
        <dbReference type="Proteomes" id="UP000785679"/>
    </source>
</evidence>
<gene>
    <name evidence="2" type="ORF">FGO68_gene10709</name>
</gene>
<feature type="transmembrane region" description="Helical" evidence="1">
    <location>
        <begin position="51"/>
        <end position="76"/>
    </location>
</feature>
<proteinExistence type="predicted"/>
<name>A0A8J8T9B9_HALGN</name>
<dbReference type="EMBL" id="RRYP01000634">
    <property type="protein sequence ID" value="TNV87094.1"/>
    <property type="molecule type" value="Genomic_DNA"/>
</dbReference>
<dbReference type="AlphaFoldDB" id="A0A8J8T9B9"/>
<evidence type="ECO:0000313" key="2">
    <source>
        <dbReference type="EMBL" id="TNV87094.1"/>
    </source>
</evidence>
<accession>A0A8J8T9B9</accession>
<keyword evidence="1" id="KW-0812">Transmembrane</keyword>
<keyword evidence="1" id="KW-0472">Membrane</keyword>
<reference evidence="2" key="1">
    <citation type="submission" date="2019-06" db="EMBL/GenBank/DDBJ databases">
        <authorList>
            <person name="Zheng W."/>
        </authorList>
    </citation>
    <scope>NUCLEOTIDE SEQUENCE</scope>
    <source>
        <strain evidence="2">QDHG01</strain>
    </source>
</reference>
<organism evidence="2 3">
    <name type="scientific">Halteria grandinella</name>
    <dbReference type="NCBI Taxonomy" id="5974"/>
    <lineage>
        <taxon>Eukaryota</taxon>
        <taxon>Sar</taxon>
        <taxon>Alveolata</taxon>
        <taxon>Ciliophora</taxon>
        <taxon>Intramacronucleata</taxon>
        <taxon>Spirotrichea</taxon>
        <taxon>Stichotrichia</taxon>
        <taxon>Sporadotrichida</taxon>
        <taxon>Halteriidae</taxon>
        <taxon>Halteria</taxon>
    </lineage>
</organism>
<dbReference type="Proteomes" id="UP000785679">
    <property type="component" value="Unassembled WGS sequence"/>
</dbReference>
<sequence length="157" mass="18536">MIQQIMFQIVYLDLLQTDKWLPELLFSKKVLSQDEGLNEYFELNGLESTKLLINLGSTLIFLIVFIQIHIAIPILDRLVPISFFKTRDLIEKKKAEIYWSFSIRLFIQQFTPLVLSSLINVTKVNQLLSSYLFSLSMTPLQIQHLQFFQQLYYPRSQ</sequence>